<evidence type="ECO:0000313" key="8">
    <source>
        <dbReference type="EMBL" id="RVT91360.1"/>
    </source>
</evidence>
<dbReference type="GO" id="GO:0006310">
    <property type="term" value="P:DNA recombination"/>
    <property type="evidence" value="ECO:0007669"/>
    <property type="project" value="UniProtKB-KW"/>
</dbReference>
<name>A0A437M0X5_9PROT</name>
<comment type="caution">
    <text evidence="8">The sequence shown here is derived from an EMBL/GenBank/DDBJ whole genome shotgun (WGS) entry which is preliminary data.</text>
</comment>
<dbReference type="PANTHER" id="PTHR30349:SF64">
    <property type="entry name" value="PROPHAGE INTEGRASE INTD-RELATED"/>
    <property type="match status" value="1"/>
</dbReference>
<dbReference type="Gene3D" id="1.10.150.130">
    <property type="match status" value="1"/>
</dbReference>
<keyword evidence="4" id="KW-0233">DNA recombination</keyword>
<dbReference type="RefSeq" id="WP_127789777.1">
    <property type="nucleotide sequence ID" value="NZ_SACL01000011.1"/>
</dbReference>
<dbReference type="Proteomes" id="UP000282957">
    <property type="component" value="Unassembled WGS sequence"/>
</dbReference>
<dbReference type="PROSITE" id="PS51900">
    <property type="entry name" value="CB"/>
    <property type="match status" value="1"/>
</dbReference>
<dbReference type="PANTHER" id="PTHR30349">
    <property type="entry name" value="PHAGE INTEGRASE-RELATED"/>
    <property type="match status" value="1"/>
</dbReference>
<sequence length="340" mass="39323">MATQQPQLPDNTFLRGDTIWARIQVNGREIRRSLRTSSPKIAKGRVEKLLREAEEIRADPVKAEAEQKRTWEEAVERWMKIDFPRLRPATRRRYEASIRMLDPAFGELTLKQITKGKLNDFIAERMGAGCSQATVRRDLAVASRIFKVARRAGWIEYDPVPEQKDGLVETREPIKPVRLRELATVILRMELTNPGLAALSRFAAKTGCRQEEAASLERGQVNFTAGTITFARTKTKAPRVIEMRPSVRRLLMTWLGQPGRSDQPVFRNRDGERFNQVANRWREAHARCDVAHFRFHDLRHTFAIRWLQKGGSIYRLARWLGHSTVRTTEVYSAWLVDRPE</sequence>
<dbReference type="Pfam" id="PF14659">
    <property type="entry name" value="Phage_int_SAM_3"/>
    <property type="match status" value="1"/>
</dbReference>
<keyword evidence="3 5" id="KW-0238">DNA-binding</keyword>
<dbReference type="GO" id="GO:0015074">
    <property type="term" value="P:DNA integration"/>
    <property type="evidence" value="ECO:0007669"/>
    <property type="project" value="UniProtKB-KW"/>
</dbReference>
<dbReference type="InterPro" id="IPR044068">
    <property type="entry name" value="CB"/>
</dbReference>
<evidence type="ECO:0000259" key="6">
    <source>
        <dbReference type="PROSITE" id="PS51898"/>
    </source>
</evidence>
<organism evidence="8 9">
    <name type="scientific">Rhodovarius crocodyli</name>
    <dbReference type="NCBI Taxonomy" id="1979269"/>
    <lineage>
        <taxon>Bacteria</taxon>
        <taxon>Pseudomonadati</taxon>
        <taxon>Pseudomonadota</taxon>
        <taxon>Alphaproteobacteria</taxon>
        <taxon>Acetobacterales</taxon>
        <taxon>Roseomonadaceae</taxon>
        <taxon>Rhodovarius</taxon>
    </lineage>
</organism>
<feature type="domain" description="Tyr recombinase" evidence="6">
    <location>
        <begin position="172"/>
        <end position="340"/>
    </location>
</feature>
<reference evidence="8 9" key="1">
    <citation type="submission" date="2019-01" db="EMBL/GenBank/DDBJ databases">
        <authorList>
            <person name="Chen W.-M."/>
        </authorList>
    </citation>
    <scope>NUCLEOTIDE SEQUENCE [LARGE SCALE GENOMIC DNA]</scope>
    <source>
        <strain evidence="8 9">CCP-6</strain>
    </source>
</reference>
<dbReference type="InterPro" id="IPR010998">
    <property type="entry name" value="Integrase_recombinase_N"/>
</dbReference>
<dbReference type="InterPro" id="IPR004107">
    <property type="entry name" value="Integrase_SAM-like_N"/>
</dbReference>
<evidence type="ECO:0000256" key="1">
    <source>
        <dbReference type="ARBA" id="ARBA00008857"/>
    </source>
</evidence>
<protein>
    <submittedName>
        <fullName evidence="8">Site-specific integrase</fullName>
    </submittedName>
</protein>
<dbReference type="Pfam" id="PF00589">
    <property type="entry name" value="Phage_integrase"/>
    <property type="match status" value="1"/>
</dbReference>
<dbReference type="InterPro" id="IPR013762">
    <property type="entry name" value="Integrase-like_cat_sf"/>
</dbReference>
<accession>A0A437M0X5</accession>
<dbReference type="EMBL" id="SACL01000011">
    <property type="protein sequence ID" value="RVT91360.1"/>
    <property type="molecule type" value="Genomic_DNA"/>
</dbReference>
<evidence type="ECO:0000256" key="3">
    <source>
        <dbReference type="ARBA" id="ARBA00023125"/>
    </source>
</evidence>
<comment type="similarity">
    <text evidence="1">Belongs to the 'phage' integrase family.</text>
</comment>
<dbReference type="OrthoDB" id="9814722at2"/>
<dbReference type="InterPro" id="IPR011010">
    <property type="entry name" value="DNA_brk_join_enz"/>
</dbReference>
<dbReference type="CDD" id="cd00796">
    <property type="entry name" value="INT_Rci_Hp1_C"/>
    <property type="match status" value="1"/>
</dbReference>
<dbReference type="GO" id="GO:0003677">
    <property type="term" value="F:DNA binding"/>
    <property type="evidence" value="ECO:0007669"/>
    <property type="project" value="UniProtKB-UniRule"/>
</dbReference>
<dbReference type="PROSITE" id="PS51898">
    <property type="entry name" value="TYR_RECOMBINASE"/>
    <property type="match status" value="1"/>
</dbReference>
<evidence type="ECO:0000256" key="2">
    <source>
        <dbReference type="ARBA" id="ARBA00022908"/>
    </source>
</evidence>
<dbReference type="SUPFAM" id="SSF56349">
    <property type="entry name" value="DNA breaking-rejoining enzymes"/>
    <property type="match status" value="1"/>
</dbReference>
<dbReference type="Gene3D" id="1.10.443.10">
    <property type="entry name" value="Intergrase catalytic core"/>
    <property type="match status" value="1"/>
</dbReference>
<proteinExistence type="inferred from homology"/>
<evidence type="ECO:0000256" key="4">
    <source>
        <dbReference type="ARBA" id="ARBA00023172"/>
    </source>
</evidence>
<feature type="domain" description="Core-binding (CB)" evidence="7">
    <location>
        <begin position="66"/>
        <end position="150"/>
    </location>
</feature>
<dbReference type="AlphaFoldDB" id="A0A437M0X5"/>
<evidence type="ECO:0000256" key="5">
    <source>
        <dbReference type="PROSITE-ProRule" id="PRU01248"/>
    </source>
</evidence>
<dbReference type="InterPro" id="IPR002104">
    <property type="entry name" value="Integrase_catalytic"/>
</dbReference>
<keyword evidence="9" id="KW-1185">Reference proteome</keyword>
<gene>
    <name evidence="8" type="ORF">EOD42_22155</name>
</gene>
<dbReference type="InterPro" id="IPR050090">
    <property type="entry name" value="Tyrosine_recombinase_XerCD"/>
</dbReference>
<evidence type="ECO:0000259" key="7">
    <source>
        <dbReference type="PROSITE" id="PS51900"/>
    </source>
</evidence>
<evidence type="ECO:0000313" key="9">
    <source>
        <dbReference type="Proteomes" id="UP000282957"/>
    </source>
</evidence>
<keyword evidence="2" id="KW-0229">DNA integration</keyword>